<dbReference type="InterPro" id="IPR050087">
    <property type="entry name" value="AON_synthase_class-II"/>
</dbReference>
<evidence type="ECO:0000256" key="3">
    <source>
        <dbReference type="ARBA" id="ARBA00022679"/>
    </source>
</evidence>
<dbReference type="InterPro" id="IPR015421">
    <property type="entry name" value="PyrdxlP-dep_Trfase_major"/>
</dbReference>
<dbReference type="InterPro" id="IPR015424">
    <property type="entry name" value="PyrdxlP-dep_Trfase"/>
</dbReference>
<comment type="caution">
    <text evidence="7">The sequence shown here is derived from an EMBL/GenBank/DDBJ whole genome shotgun (WGS) entry which is preliminary data.</text>
</comment>
<gene>
    <name evidence="7" type="ORF">CLV62_12047</name>
</gene>
<evidence type="ECO:0000259" key="6">
    <source>
        <dbReference type="Pfam" id="PF00155"/>
    </source>
</evidence>
<dbReference type="CDD" id="cd06454">
    <property type="entry name" value="KBL_like"/>
    <property type="match status" value="1"/>
</dbReference>
<proteinExistence type="inferred from homology"/>
<dbReference type="PANTHER" id="PTHR13693">
    <property type="entry name" value="CLASS II AMINOTRANSFERASE/8-AMINO-7-OXONONANOATE SYNTHASE"/>
    <property type="match status" value="1"/>
</dbReference>
<dbReference type="Proteomes" id="UP000247973">
    <property type="component" value="Unassembled WGS sequence"/>
</dbReference>
<dbReference type="InterPro" id="IPR015422">
    <property type="entry name" value="PyrdxlP-dep_Trfase_small"/>
</dbReference>
<dbReference type="Gene3D" id="3.90.1150.10">
    <property type="entry name" value="Aspartate Aminotransferase, domain 1"/>
    <property type="match status" value="1"/>
</dbReference>
<keyword evidence="4 5" id="KW-0663">Pyridoxal phosphate</keyword>
<dbReference type="Gene3D" id="3.40.640.10">
    <property type="entry name" value="Type I PLP-dependent aspartate aminotransferase-like (Major domain)"/>
    <property type="match status" value="1"/>
</dbReference>
<comment type="pathway">
    <text evidence="2">Lipid metabolism.</text>
</comment>
<evidence type="ECO:0000313" key="7">
    <source>
        <dbReference type="EMBL" id="PXV62359.1"/>
    </source>
</evidence>
<accession>A0A2V3PN02</accession>
<reference evidence="7 8" key="1">
    <citation type="submission" date="2018-03" db="EMBL/GenBank/DDBJ databases">
        <title>Genomic Encyclopedia of Archaeal and Bacterial Type Strains, Phase II (KMG-II): from individual species to whole genera.</title>
        <authorList>
            <person name="Goeker M."/>
        </authorList>
    </citation>
    <scope>NUCLEOTIDE SEQUENCE [LARGE SCALE GENOMIC DNA]</scope>
    <source>
        <strain evidence="7 8">DSM 100214</strain>
    </source>
</reference>
<evidence type="ECO:0000256" key="5">
    <source>
        <dbReference type="RuleBase" id="RU003693"/>
    </source>
</evidence>
<comment type="similarity">
    <text evidence="5">Belongs to the class-II pyridoxal-phosphate-dependent aminotransferase family.</text>
</comment>
<comment type="cofactor">
    <cofactor evidence="1 5">
        <name>pyridoxal 5'-phosphate</name>
        <dbReference type="ChEBI" id="CHEBI:597326"/>
    </cofactor>
</comment>
<dbReference type="Pfam" id="PF00155">
    <property type="entry name" value="Aminotran_1_2"/>
    <property type="match status" value="1"/>
</dbReference>
<keyword evidence="8" id="KW-1185">Reference proteome</keyword>
<dbReference type="InterPro" id="IPR004839">
    <property type="entry name" value="Aminotransferase_I/II_large"/>
</dbReference>
<dbReference type="SUPFAM" id="SSF53383">
    <property type="entry name" value="PLP-dependent transferases"/>
    <property type="match status" value="1"/>
</dbReference>
<evidence type="ECO:0000256" key="2">
    <source>
        <dbReference type="ARBA" id="ARBA00005189"/>
    </source>
</evidence>
<dbReference type="RefSeq" id="WP_245904098.1">
    <property type="nucleotide sequence ID" value="NZ_QICL01000020.1"/>
</dbReference>
<dbReference type="InterPro" id="IPR001917">
    <property type="entry name" value="Aminotrans_II_pyridoxalP_BS"/>
</dbReference>
<name>A0A2V3PN02_9BACT</name>
<dbReference type="PROSITE" id="PS00599">
    <property type="entry name" value="AA_TRANSFER_CLASS_2"/>
    <property type="match status" value="1"/>
</dbReference>
<protein>
    <submittedName>
        <fullName evidence="7">Glycine C-acetyltransferase</fullName>
    </submittedName>
</protein>
<dbReference type="AlphaFoldDB" id="A0A2V3PN02"/>
<keyword evidence="3 7" id="KW-0808">Transferase</keyword>
<organism evidence="7 8">
    <name type="scientific">Dysgonomonas alginatilytica</name>
    <dbReference type="NCBI Taxonomy" id="1605892"/>
    <lineage>
        <taxon>Bacteria</taxon>
        <taxon>Pseudomonadati</taxon>
        <taxon>Bacteroidota</taxon>
        <taxon>Bacteroidia</taxon>
        <taxon>Bacteroidales</taxon>
        <taxon>Dysgonomonadaceae</taxon>
        <taxon>Dysgonomonas</taxon>
    </lineage>
</organism>
<feature type="domain" description="Aminotransferase class I/classII large" evidence="6">
    <location>
        <begin position="66"/>
        <end position="407"/>
    </location>
</feature>
<evidence type="ECO:0000313" key="8">
    <source>
        <dbReference type="Proteomes" id="UP000247973"/>
    </source>
</evidence>
<dbReference type="GO" id="GO:0030170">
    <property type="term" value="F:pyridoxal phosphate binding"/>
    <property type="evidence" value="ECO:0007669"/>
    <property type="project" value="InterPro"/>
</dbReference>
<sequence length="417" mass="46608">MKEEELYSIKDTNISLDMDIYQRAELFNQLWINQCKENKHLIYWVESNSRISSRMNIFDINEGLFKDVVSFVANDYLGMSGRDETIAAGIEAMRKYGTGACAAPVIGGYLDIHKKLELKIANFVGQEDSLIFSSGFGANTGVLNCLLGKNDIALIDSFVHTSVLDGLKGTNIKNIGHNDMEYLEMTLKNVQNLYTTKLVVVDGVYSQDGDLGLLPEISTLCKRYSAFLMVDDAHGIGVMGENGRGTLEYYNMLGEVDIVTGTFSKSFGCVGGFAATSKELVQYLRYYANTTMFSASVTPQVTASVIKAIELIEEDPSIRKRLWDNVEYLKSKLDEEGFDYKETKSPIFPIMIRHNFKAKEVAALLLKEGIYTNAICYPAVRNREARIRVGILATHKKSDINILLSALVKINKTIQFT</sequence>
<evidence type="ECO:0000256" key="1">
    <source>
        <dbReference type="ARBA" id="ARBA00001933"/>
    </source>
</evidence>
<dbReference type="GO" id="GO:0016740">
    <property type="term" value="F:transferase activity"/>
    <property type="evidence" value="ECO:0007669"/>
    <property type="project" value="UniProtKB-KW"/>
</dbReference>
<dbReference type="EMBL" id="QICL01000020">
    <property type="protein sequence ID" value="PXV62359.1"/>
    <property type="molecule type" value="Genomic_DNA"/>
</dbReference>
<evidence type="ECO:0000256" key="4">
    <source>
        <dbReference type="ARBA" id="ARBA00022898"/>
    </source>
</evidence>